<gene>
    <name evidence="3" type="ORF">BD31_I1690</name>
</gene>
<keyword evidence="4" id="KW-1185">Reference proteome</keyword>
<evidence type="ECO:0000259" key="2">
    <source>
        <dbReference type="Pfam" id="PF00582"/>
    </source>
</evidence>
<dbReference type="InterPro" id="IPR014729">
    <property type="entry name" value="Rossmann-like_a/b/a_fold"/>
</dbReference>
<reference evidence="3 4" key="1">
    <citation type="journal article" date="2012" name="J. Bacteriol.">
        <title>Genome sequence of "Candidatus Nitrosopumilus salaria" BD31, an ammonia-oxidizing archaeon from the San Francisco Bay estuary.</title>
        <authorList>
            <person name="Mosier A.C."/>
            <person name="Allen E.E."/>
            <person name="Kim M."/>
            <person name="Ferriera S."/>
            <person name="Francis C.A."/>
        </authorList>
    </citation>
    <scope>NUCLEOTIDE SEQUENCE [LARGE SCALE GENOMIC DNA]</scope>
    <source>
        <strain evidence="3 4">BD31</strain>
    </source>
</reference>
<proteinExistence type="inferred from homology"/>
<evidence type="ECO:0000313" key="4">
    <source>
        <dbReference type="Proteomes" id="UP000003423"/>
    </source>
</evidence>
<dbReference type="EMBL" id="AEXL02000082">
    <property type="protein sequence ID" value="EIJ66158.1"/>
    <property type="molecule type" value="Genomic_DNA"/>
</dbReference>
<dbReference type="AlphaFoldDB" id="I3D365"/>
<dbReference type="PATRIC" id="fig|859350.6.peg.811"/>
<name>I3D365_9ARCH</name>
<dbReference type="InterPro" id="IPR006016">
    <property type="entry name" value="UspA"/>
</dbReference>
<dbReference type="InterPro" id="IPR006015">
    <property type="entry name" value="Universal_stress_UspA"/>
</dbReference>
<comment type="caution">
    <text evidence="3">The sequence shown here is derived from an EMBL/GenBank/DDBJ whole genome shotgun (WGS) entry which is preliminary data.</text>
</comment>
<dbReference type="Pfam" id="PF00582">
    <property type="entry name" value="Usp"/>
    <property type="match status" value="1"/>
</dbReference>
<dbReference type="PRINTS" id="PR01438">
    <property type="entry name" value="UNVRSLSTRESS"/>
</dbReference>
<evidence type="ECO:0000256" key="1">
    <source>
        <dbReference type="ARBA" id="ARBA00008791"/>
    </source>
</evidence>
<protein>
    <recommendedName>
        <fullName evidence="2">UspA domain-containing protein</fullName>
    </recommendedName>
</protein>
<dbReference type="PANTHER" id="PTHR46268">
    <property type="entry name" value="STRESS RESPONSE PROTEIN NHAX"/>
    <property type="match status" value="1"/>
</dbReference>
<dbReference type="SUPFAM" id="SSF52402">
    <property type="entry name" value="Adenine nucleotide alpha hydrolases-like"/>
    <property type="match status" value="1"/>
</dbReference>
<dbReference type="Gene3D" id="3.40.50.620">
    <property type="entry name" value="HUPs"/>
    <property type="match status" value="1"/>
</dbReference>
<dbReference type="CDD" id="cd00293">
    <property type="entry name" value="USP-like"/>
    <property type="match status" value="1"/>
</dbReference>
<comment type="similarity">
    <text evidence="1">Belongs to the universal stress protein A family.</text>
</comment>
<feature type="domain" description="UspA" evidence="2">
    <location>
        <begin position="10"/>
        <end position="79"/>
    </location>
</feature>
<dbReference type="Proteomes" id="UP000003423">
    <property type="component" value="Unassembled WGS sequence"/>
</dbReference>
<dbReference type="PANTHER" id="PTHR46268:SF6">
    <property type="entry name" value="UNIVERSAL STRESS PROTEIN UP12"/>
    <property type="match status" value="1"/>
</dbReference>
<evidence type="ECO:0000313" key="3">
    <source>
        <dbReference type="EMBL" id="EIJ66158.1"/>
    </source>
</evidence>
<sequence>MAHKMSELKDDAKKAGISTSIDVLITDSTVKQLVTYAKTNKVDLVIMGSHGLTGWRKVLLGSVANGVSQQVHCPVLIVK</sequence>
<accession>I3D365</accession>
<organism evidence="3 4">
    <name type="scientific">Candidatus Nitrosopumilus salarius BD31</name>
    <dbReference type="NCBI Taxonomy" id="859350"/>
    <lineage>
        <taxon>Archaea</taxon>
        <taxon>Nitrososphaerota</taxon>
        <taxon>Nitrososphaeria</taxon>
        <taxon>Nitrosopumilales</taxon>
        <taxon>Nitrosopumilaceae</taxon>
        <taxon>Nitrosopumilus</taxon>
    </lineage>
</organism>